<organism evidence="1 2">
    <name type="scientific">Massilia rubra</name>
    <dbReference type="NCBI Taxonomy" id="2607910"/>
    <lineage>
        <taxon>Bacteria</taxon>
        <taxon>Pseudomonadati</taxon>
        <taxon>Pseudomonadota</taxon>
        <taxon>Betaproteobacteria</taxon>
        <taxon>Burkholderiales</taxon>
        <taxon>Oxalobacteraceae</taxon>
        <taxon>Telluria group</taxon>
        <taxon>Massilia</taxon>
    </lineage>
</organism>
<sequence>MSIATDKPTDKRHGAECRSVLAGGAVLTVSATVRPRAGRADVKCSGAGDAALAERMQQVVRLARLTEGCSDSRDQVVISIDRAPGRHERDWELAVVLADRMARGVWRPSGPVLANGWSEQWQLGRIGGHDVVDAPAHALLGGPDGLGWLGALTGQPDGAASVASARAWFPLHSGGVNDSLCWVEVNVYPLAGPGSGGEEEESIAAPGLDPVQLLAVRQALAGARHFDGRALGRWRTVVRFGQARFQGNSFELALVMADRMARGREFLARGRVIASGCSGAWHAGRVDTVDGCAPKCELILRQAVAGDRILLPKTWQSALAPGFAEALRERGASVALVERIGII</sequence>
<proteinExistence type="predicted"/>
<dbReference type="RefSeq" id="WP_167231048.1">
    <property type="nucleotide sequence ID" value="NZ_VUYU01000031.1"/>
</dbReference>
<dbReference type="Proteomes" id="UP000785613">
    <property type="component" value="Unassembled WGS sequence"/>
</dbReference>
<reference evidence="1 2" key="1">
    <citation type="submission" date="2019-09" db="EMBL/GenBank/DDBJ databases">
        <title>Taxonomy of Antarctic Massilia spp.: description of Massilia rubra sp. nov., Massilia aquatica sp. nov., Massilia mucilaginosa sp. nov., Massilia frigida sp. nov. isolated from streams, lakes and regoliths.</title>
        <authorList>
            <person name="Holochova P."/>
            <person name="Sedlacek I."/>
            <person name="Kralova S."/>
            <person name="Maslanova I."/>
            <person name="Busse H.-J."/>
            <person name="Stankova E."/>
            <person name="Vrbovska V."/>
            <person name="Kovarovic V."/>
            <person name="Bartak M."/>
            <person name="Svec P."/>
            <person name="Pantucek R."/>
        </authorList>
    </citation>
    <scope>NUCLEOTIDE SEQUENCE [LARGE SCALE GENOMIC DNA]</scope>
    <source>
        <strain evidence="1 2">CCM 8692</strain>
    </source>
</reference>
<gene>
    <name evidence="1" type="ORF">F0185_28970</name>
</gene>
<evidence type="ECO:0000313" key="1">
    <source>
        <dbReference type="EMBL" id="NHZ37600.1"/>
    </source>
</evidence>
<accession>A0ABX0LXJ8</accession>
<name>A0ABX0LXJ8_9BURK</name>
<evidence type="ECO:0000313" key="2">
    <source>
        <dbReference type="Proteomes" id="UP000785613"/>
    </source>
</evidence>
<protein>
    <submittedName>
        <fullName evidence="1">Uncharacterized protein</fullName>
    </submittedName>
</protein>
<comment type="caution">
    <text evidence="1">The sequence shown here is derived from an EMBL/GenBank/DDBJ whole genome shotgun (WGS) entry which is preliminary data.</text>
</comment>
<dbReference type="EMBL" id="VUYU01000031">
    <property type="protein sequence ID" value="NHZ37600.1"/>
    <property type="molecule type" value="Genomic_DNA"/>
</dbReference>
<keyword evidence="2" id="KW-1185">Reference proteome</keyword>